<sequence>MSDNFKKEYVTPPSAGAAKEKFGNFLQSVRDHLREDYRKQYVIRKTLCSFLVFLFWIMFWVPPLGIFGFLIAVVLTWLSFVFWHYSYWNYQGGIIQNFLDGLVRYGTFWGLVKKTILQYILVYFWITLAAPAFGFFIWRKAVKHNQVLYVTNERRDIWNEN</sequence>
<keyword evidence="1" id="KW-1133">Transmembrane helix</keyword>
<evidence type="ECO:0000313" key="3">
    <source>
        <dbReference type="Proteomes" id="UP000070136"/>
    </source>
</evidence>
<accession>A0A139QCQ4</accession>
<dbReference type="AlphaFoldDB" id="A0A139QCQ4"/>
<keyword evidence="1" id="KW-0812">Transmembrane</keyword>
<gene>
    <name evidence="2" type="ORF">SMIDD28_00244</name>
</gene>
<dbReference type="EMBL" id="LQOA01000007">
    <property type="protein sequence ID" value="KXU00346.1"/>
    <property type="molecule type" value="Genomic_DNA"/>
</dbReference>
<feature type="transmembrane region" description="Helical" evidence="1">
    <location>
        <begin position="116"/>
        <end position="138"/>
    </location>
</feature>
<evidence type="ECO:0000313" key="2">
    <source>
        <dbReference type="EMBL" id="KXU00346.1"/>
    </source>
</evidence>
<dbReference type="PATRIC" id="fig|28037.234.peg.257"/>
<dbReference type="Proteomes" id="UP000070136">
    <property type="component" value="Unassembled WGS sequence"/>
</dbReference>
<evidence type="ECO:0000256" key="1">
    <source>
        <dbReference type="SAM" id="Phobius"/>
    </source>
</evidence>
<name>A0A139QCQ4_STRMT</name>
<proteinExistence type="predicted"/>
<protein>
    <submittedName>
        <fullName evidence="2">Uncharacterized protein</fullName>
    </submittedName>
</protein>
<keyword evidence="1" id="KW-0472">Membrane</keyword>
<dbReference type="RefSeq" id="WP_061424103.1">
    <property type="nucleotide sequence ID" value="NZ_KQ970261.1"/>
</dbReference>
<dbReference type="OrthoDB" id="2243392at2"/>
<comment type="caution">
    <text evidence="2">The sequence shown here is derived from an EMBL/GenBank/DDBJ whole genome shotgun (WGS) entry which is preliminary data.</text>
</comment>
<reference evidence="2 3" key="1">
    <citation type="submission" date="2016-01" db="EMBL/GenBank/DDBJ databases">
        <title>Highly variable Streptococcus oralis are common among viridans streptococci isolated from primates.</title>
        <authorList>
            <person name="Denapaite D."/>
            <person name="Rieger M."/>
            <person name="Koendgen S."/>
            <person name="Brueckner R."/>
            <person name="Ochigava I."/>
            <person name="Kappeler P."/>
            <person name="Maetz-Rensing K."/>
            <person name="Leendertz F."/>
            <person name="Hakenbeck R."/>
        </authorList>
    </citation>
    <scope>NUCLEOTIDE SEQUENCE [LARGE SCALE GENOMIC DNA]</scope>
    <source>
        <strain evidence="2 3">DD28</strain>
    </source>
</reference>
<organism evidence="2 3">
    <name type="scientific">Streptococcus mitis</name>
    <dbReference type="NCBI Taxonomy" id="28037"/>
    <lineage>
        <taxon>Bacteria</taxon>
        <taxon>Bacillati</taxon>
        <taxon>Bacillota</taxon>
        <taxon>Bacilli</taxon>
        <taxon>Lactobacillales</taxon>
        <taxon>Streptococcaceae</taxon>
        <taxon>Streptococcus</taxon>
        <taxon>Streptococcus mitis group</taxon>
    </lineage>
</organism>
<feature type="transmembrane region" description="Helical" evidence="1">
    <location>
        <begin position="47"/>
        <end position="80"/>
    </location>
</feature>